<keyword evidence="1 2" id="KW-0807">Transducer</keyword>
<name>A0A1V2GXT5_9PROT</name>
<accession>A0A1V2GXT5</accession>
<proteinExistence type="predicted"/>
<evidence type="ECO:0000256" key="2">
    <source>
        <dbReference type="PROSITE-ProRule" id="PRU00284"/>
    </source>
</evidence>
<sequence>MPGLNDTAQQKRERAFDLTAEAVALLRQQAGFARAELPALLERLHDAFRPWPEIHAALQEPAVHGPRLAHWTRVISGEFGEGYEASARRLAEALYSRQVPAFAVTICHATVARGVCQALRQAAGSPSGLLAARRIRAQAALEKAITDAAWMDLELLLETYAAAEQAARRAVLDQLGAAFARDVQGVTAGAAQATRQLEGAVQVMAGAADRSTSDADGASRAAREAGENVATVAAATEELSASIQEISRQVAESAGIADRAVEHARQTDGVVQALAEAAGKIGEVVMLINGIAGQTNLLALNATIEAARAGEAGKGFAVVASEVKNLASQTARATEDIRAQIGQMQQATGRAVSSIQEIAGTVGQMGTVAQAIAAAVEQQGSATQEIARSIQQAAAGNRLVNELMQQMRHSADAGRAVAGDVGAASSALGGEMQQLDRSVERFLGEIRAA</sequence>
<evidence type="ECO:0000313" key="4">
    <source>
        <dbReference type="EMBL" id="ONG48654.1"/>
    </source>
</evidence>
<dbReference type="GO" id="GO:0019825">
    <property type="term" value="F:oxygen binding"/>
    <property type="evidence" value="ECO:0007669"/>
    <property type="project" value="InterPro"/>
</dbReference>
<evidence type="ECO:0000259" key="3">
    <source>
        <dbReference type="PROSITE" id="PS50111"/>
    </source>
</evidence>
<evidence type="ECO:0000313" key="5">
    <source>
        <dbReference type="Proteomes" id="UP000188879"/>
    </source>
</evidence>
<feature type="domain" description="Methyl-accepting transducer" evidence="3">
    <location>
        <begin position="186"/>
        <end position="429"/>
    </location>
</feature>
<dbReference type="InterPro" id="IPR009050">
    <property type="entry name" value="Globin-like_sf"/>
</dbReference>
<dbReference type="Gene3D" id="1.10.490.10">
    <property type="entry name" value="Globins"/>
    <property type="match status" value="1"/>
</dbReference>
<dbReference type="GO" id="GO:0007165">
    <property type="term" value="P:signal transduction"/>
    <property type="evidence" value="ECO:0007669"/>
    <property type="project" value="UniProtKB-KW"/>
</dbReference>
<gene>
    <name evidence="4" type="ORF">BKE38_21720</name>
</gene>
<dbReference type="InterPro" id="IPR044398">
    <property type="entry name" value="Globin-sensor_dom"/>
</dbReference>
<organism evidence="4 5">
    <name type="scientific">Teichococcus deserti</name>
    <dbReference type="NCBI Taxonomy" id="1817963"/>
    <lineage>
        <taxon>Bacteria</taxon>
        <taxon>Pseudomonadati</taxon>
        <taxon>Pseudomonadota</taxon>
        <taxon>Alphaproteobacteria</taxon>
        <taxon>Acetobacterales</taxon>
        <taxon>Roseomonadaceae</taxon>
        <taxon>Roseomonas</taxon>
    </lineage>
</organism>
<dbReference type="RefSeq" id="WP_076959389.1">
    <property type="nucleotide sequence ID" value="NZ_MLCO01000241.1"/>
</dbReference>
<dbReference type="SUPFAM" id="SSF58104">
    <property type="entry name" value="Methyl-accepting chemotaxis protein (MCP) signaling domain"/>
    <property type="match status" value="1"/>
</dbReference>
<dbReference type="PROSITE" id="PS50111">
    <property type="entry name" value="CHEMOTAXIS_TRANSDUC_2"/>
    <property type="match status" value="1"/>
</dbReference>
<reference evidence="4 5" key="1">
    <citation type="submission" date="2016-10" db="EMBL/GenBank/DDBJ databases">
        <title>Draft Genome sequence of Roseomonas sp. strain M3.</title>
        <authorList>
            <person name="Subhash Y."/>
            <person name="Lee S."/>
        </authorList>
    </citation>
    <scope>NUCLEOTIDE SEQUENCE [LARGE SCALE GENOMIC DNA]</scope>
    <source>
        <strain evidence="4 5">M3</strain>
    </source>
</reference>
<dbReference type="InterPro" id="IPR004089">
    <property type="entry name" value="MCPsignal_dom"/>
</dbReference>
<dbReference type="PANTHER" id="PTHR32089">
    <property type="entry name" value="METHYL-ACCEPTING CHEMOTAXIS PROTEIN MCPB"/>
    <property type="match status" value="1"/>
</dbReference>
<dbReference type="SUPFAM" id="SSF46458">
    <property type="entry name" value="Globin-like"/>
    <property type="match status" value="1"/>
</dbReference>
<dbReference type="InterPro" id="IPR012292">
    <property type="entry name" value="Globin/Proto"/>
</dbReference>
<dbReference type="EMBL" id="MLCO01000241">
    <property type="protein sequence ID" value="ONG48654.1"/>
    <property type="molecule type" value="Genomic_DNA"/>
</dbReference>
<dbReference type="Pfam" id="PF11563">
    <property type="entry name" value="Protoglobin"/>
    <property type="match status" value="1"/>
</dbReference>
<dbReference type="InterPro" id="IPR039379">
    <property type="entry name" value="Protoglobin_sensor_dom"/>
</dbReference>
<dbReference type="GO" id="GO:0016020">
    <property type="term" value="C:membrane"/>
    <property type="evidence" value="ECO:0007669"/>
    <property type="project" value="InterPro"/>
</dbReference>
<protein>
    <recommendedName>
        <fullName evidence="3">Methyl-accepting transducer domain-containing protein</fullName>
    </recommendedName>
</protein>
<comment type="caution">
    <text evidence="4">The sequence shown here is derived from an EMBL/GenBank/DDBJ whole genome shotgun (WGS) entry which is preliminary data.</text>
</comment>
<dbReference type="GO" id="GO:0020037">
    <property type="term" value="F:heme binding"/>
    <property type="evidence" value="ECO:0007669"/>
    <property type="project" value="InterPro"/>
</dbReference>
<dbReference type="PANTHER" id="PTHR32089:SF112">
    <property type="entry name" value="LYSOZYME-LIKE PROTEIN-RELATED"/>
    <property type="match status" value="1"/>
</dbReference>
<dbReference type="Gene3D" id="1.10.287.950">
    <property type="entry name" value="Methyl-accepting chemotaxis protein"/>
    <property type="match status" value="1"/>
</dbReference>
<dbReference type="OrthoDB" id="266313at2"/>
<dbReference type="Proteomes" id="UP000188879">
    <property type="component" value="Unassembled WGS sequence"/>
</dbReference>
<dbReference type="AlphaFoldDB" id="A0A1V2GXT5"/>
<keyword evidence="5" id="KW-1185">Reference proteome</keyword>
<dbReference type="Pfam" id="PF00015">
    <property type="entry name" value="MCPsignal"/>
    <property type="match status" value="1"/>
</dbReference>
<evidence type="ECO:0000256" key="1">
    <source>
        <dbReference type="ARBA" id="ARBA00023224"/>
    </source>
</evidence>
<dbReference type="SMART" id="SM00283">
    <property type="entry name" value="MA"/>
    <property type="match status" value="1"/>
</dbReference>
<dbReference type="CDD" id="cd01068">
    <property type="entry name" value="globin_sensor"/>
    <property type="match status" value="1"/>
</dbReference>